<accession>A0A9P8PYX4</accession>
<reference evidence="9" key="1">
    <citation type="journal article" date="2021" name="Open Biol.">
        <title>Shared evolutionary footprints suggest mitochondrial oxidative damage underlies multiple complex I losses in fungi.</title>
        <authorList>
            <person name="Schikora-Tamarit M.A."/>
            <person name="Marcet-Houben M."/>
            <person name="Nosek J."/>
            <person name="Gabaldon T."/>
        </authorList>
    </citation>
    <scope>NUCLEOTIDE SEQUENCE</scope>
    <source>
        <strain evidence="9">CBS2887</strain>
    </source>
</reference>
<evidence type="ECO:0000313" key="9">
    <source>
        <dbReference type="EMBL" id="KAH3679814.1"/>
    </source>
</evidence>
<protein>
    <recommendedName>
        <fullName evidence="6">Phosphotransferase</fullName>
        <ecNumber evidence="6">2.7.1.-</ecNumber>
    </recommendedName>
</protein>
<dbReference type="GO" id="GO:0006006">
    <property type="term" value="P:glucose metabolic process"/>
    <property type="evidence" value="ECO:0007669"/>
    <property type="project" value="TreeGrafter"/>
</dbReference>
<dbReference type="EMBL" id="JAEUBG010004843">
    <property type="protein sequence ID" value="KAH3679814.1"/>
    <property type="molecule type" value="Genomic_DNA"/>
</dbReference>
<keyword evidence="4 6" id="KW-0418">Kinase</keyword>
<evidence type="ECO:0000256" key="4">
    <source>
        <dbReference type="ARBA" id="ARBA00022777"/>
    </source>
</evidence>
<reference evidence="9" key="2">
    <citation type="submission" date="2021-01" db="EMBL/GenBank/DDBJ databases">
        <authorList>
            <person name="Schikora-Tamarit M.A."/>
        </authorList>
    </citation>
    <scope>NUCLEOTIDE SEQUENCE</scope>
    <source>
        <strain evidence="9">CBS2887</strain>
    </source>
</reference>
<feature type="domain" description="Hexokinase C-terminal" evidence="8">
    <location>
        <begin position="265"/>
        <end position="458"/>
    </location>
</feature>
<dbReference type="InterPro" id="IPR022673">
    <property type="entry name" value="Hexokinase_C"/>
</dbReference>
<keyword evidence="6" id="KW-0324">Glycolysis</keyword>
<keyword evidence="10" id="KW-1185">Reference proteome</keyword>
<dbReference type="GO" id="GO:0005524">
    <property type="term" value="F:ATP binding"/>
    <property type="evidence" value="ECO:0007669"/>
    <property type="project" value="UniProtKB-UniRule"/>
</dbReference>
<dbReference type="PANTHER" id="PTHR19443">
    <property type="entry name" value="HEXOKINASE"/>
    <property type="match status" value="1"/>
</dbReference>
<dbReference type="GO" id="GO:0006096">
    <property type="term" value="P:glycolytic process"/>
    <property type="evidence" value="ECO:0007669"/>
    <property type="project" value="UniProtKB-KW"/>
</dbReference>
<dbReference type="PRINTS" id="PR00475">
    <property type="entry name" value="HEXOKINASE"/>
</dbReference>
<evidence type="ECO:0000256" key="2">
    <source>
        <dbReference type="ARBA" id="ARBA00022679"/>
    </source>
</evidence>
<organism evidence="9 10">
    <name type="scientific">Wickerhamomyces pijperi</name>
    <name type="common">Yeast</name>
    <name type="synonym">Pichia pijperi</name>
    <dbReference type="NCBI Taxonomy" id="599730"/>
    <lineage>
        <taxon>Eukaryota</taxon>
        <taxon>Fungi</taxon>
        <taxon>Dikarya</taxon>
        <taxon>Ascomycota</taxon>
        <taxon>Saccharomycotina</taxon>
        <taxon>Saccharomycetes</taxon>
        <taxon>Phaffomycetales</taxon>
        <taxon>Wickerhamomycetaceae</taxon>
        <taxon>Wickerhamomyces</taxon>
    </lineage>
</organism>
<proteinExistence type="inferred from homology"/>
<dbReference type="Pfam" id="PF00349">
    <property type="entry name" value="Hexokinase_1"/>
    <property type="match status" value="1"/>
</dbReference>
<evidence type="ECO:0000256" key="3">
    <source>
        <dbReference type="ARBA" id="ARBA00022741"/>
    </source>
</evidence>
<dbReference type="InterPro" id="IPR043129">
    <property type="entry name" value="ATPase_NBD"/>
</dbReference>
<dbReference type="InterPro" id="IPR001312">
    <property type="entry name" value="Hexokinase"/>
</dbReference>
<dbReference type="GO" id="GO:0006013">
    <property type="term" value="P:mannose metabolic process"/>
    <property type="evidence" value="ECO:0007669"/>
    <property type="project" value="TreeGrafter"/>
</dbReference>
<dbReference type="GO" id="GO:0005829">
    <property type="term" value="C:cytosol"/>
    <property type="evidence" value="ECO:0007669"/>
    <property type="project" value="TreeGrafter"/>
</dbReference>
<dbReference type="GO" id="GO:0005739">
    <property type="term" value="C:mitochondrion"/>
    <property type="evidence" value="ECO:0007669"/>
    <property type="project" value="TreeGrafter"/>
</dbReference>
<evidence type="ECO:0000259" key="7">
    <source>
        <dbReference type="Pfam" id="PF00349"/>
    </source>
</evidence>
<evidence type="ECO:0000256" key="5">
    <source>
        <dbReference type="ARBA" id="ARBA00022840"/>
    </source>
</evidence>
<dbReference type="GO" id="GO:0008865">
    <property type="term" value="F:fructokinase activity"/>
    <property type="evidence" value="ECO:0007669"/>
    <property type="project" value="TreeGrafter"/>
</dbReference>
<dbReference type="Proteomes" id="UP000774326">
    <property type="component" value="Unassembled WGS sequence"/>
</dbReference>
<gene>
    <name evidence="9" type="ORF">WICPIJ_008501</name>
</gene>
<name>A0A9P8PYX4_WICPI</name>
<evidence type="ECO:0000259" key="8">
    <source>
        <dbReference type="Pfam" id="PF03727"/>
    </source>
</evidence>
<dbReference type="AlphaFoldDB" id="A0A9P8PYX4"/>
<dbReference type="CDD" id="cd24000">
    <property type="entry name" value="ASKHA_NBD_HK"/>
    <property type="match status" value="1"/>
</dbReference>
<evidence type="ECO:0000313" key="10">
    <source>
        <dbReference type="Proteomes" id="UP000774326"/>
    </source>
</evidence>
<dbReference type="Pfam" id="PF03727">
    <property type="entry name" value="Hexokinase_2"/>
    <property type="match status" value="1"/>
</dbReference>
<sequence length="488" mass="55239">MNINQPIIVDTLLDIIPAVISASEVSNENQPPALLQHEEQQLLTEQESLLLEDSNHKDYPKFLNSLIQEFTVSQESETQIYENFLENFQNAYADSQSNHDSRISMIPVFHVPLNFKLTKEQEHVLAVDIGGSTIRVSTVEINKSGEYQLLSYKQWLFQESEKVVDLKFFHDLGLKISEVLTHAEAKNDLKCGVVWSFPVDAQNKIITMGKGFSISAEVKDKPINEMIKEAVFNVSGKSIDVNSIINDSIAINLSTMTSHASICEVSLILGTGLNSCVLVKNVLYNVELGFYGRLIKPTKYDALIDQRFTDQPLNNWRDQPTTPLFMPLEFLCGSRYLCELVRLILKKEMGLDIADGPYSLNGEFLVLFEEEDLNVISDKLKERFNLELKNHRELAIIKKIVEVVLIRCSKYLKNALLSLKDFIAKENDEKLSKRLVIGFVGSFLQHSTFLQSLIKQGTGLELEFIENSNLIGAVVGSLIETQRQKSYI</sequence>
<comment type="similarity">
    <text evidence="1 6">Belongs to the hexokinase family.</text>
</comment>
<dbReference type="GO" id="GO:0001678">
    <property type="term" value="P:intracellular glucose homeostasis"/>
    <property type="evidence" value="ECO:0007669"/>
    <property type="project" value="InterPro"/>
</dbReference>
<feature type="domain" description="Hexokinase N-terminal" evidence="7">
    <location>
        <begin position="64"/>
        <end position="254"/>
    </location>
</feature>
<dbReference type="GO" id="GO:0005536">
    <property type="term" value="F:D-glucose binding"/>
    <property type="evidence" value="ECO:0007669"/>
    <property type="project" value="InterPro"/>
</dbReference>
<comment type="caution">
    <text evidence="9">The sequence shown here is derived from an EMBL/GenBank/DDBJ whole genome shotgun (WGS) entry which is preliminary data.</text>
</comment>
<dbReference type="OrthoDB" id="419537at2759"/>
<keyword evidence="2 6" id="KW-0808">Transferase</keyword>
<dbReference type="PANTHER" id="PTHR19443:SF24">
    <property type="entry name" value="PHOSPHOTRANSFERASE"/>
    <property type="match status" value="1"/>
</dbReference>
<dbReference type="SUPFAM" id="SSF53067">
    <property type="entry name" value="Actin-like ATPase domain"/>
    <property type="match status" value="2"/>
</dbReference>
<dbReference type="Gene3D" id="3.40.367.20">
    <property type="match status" value="1"/>
</dbReference>
<dbReference type="Gene3D" id="3.30.420.40">
    <property type="match status" value="1"/>
</dbReference>
<evidence type="ECO:0000256" key="6">
    <source>
        <dbReference type="RuleBase" id="RU362007"/>
    </source>
</evidence>
<dbReference type="PROSITE" id="PS51748">
    <property type="entry name" value="HEXOKINASE_2"/>
    <property type="match status" value="1"/>
</dbReference>
<evidence type="ECO:0000256" key="1">
    <source>
        <dbReference type="ARBA" id="ARBA00009225"/>
    </source>
</evidence>
<dbReference type="EC" id="2.7.1.-" evidence="6"/>
<keyword evidence="5 6" id="KW-0067">ATP-binding</keyword>
<keyword evidence="3 6" id="KW-0547">Nucleotide-binding</keyword>
<dbReference type="GO" id="GO:0019158">
    <property type="term" value="F:mannokinase activity"/>
    <property type="evidence" value="ECO:0007669"/>
    <property type="project" value="TreeGrafter"/>
</dbReference>
<dbReference type="InterPro" id="IPR022672">
    <property type="entry name" value="Hexokinase_N"/>
</dbReference>
<dbReference type="GO" id="GO:0004340">
    <property type="term" value="F:glucokinase activity"/>
    <property type="evidence" value="ECO:0007669"/>
    <property type="project" value="TreeGrafter"/>
</dbReference>